<dbReference type="EC" id="4.2.1.1" evidence="3 9"/>
<reference evidence="10" key="1">
    <citation type="journal article" date="2023" name="Plant J.">
        <title>Genome sequences and population genomics provide insights into the demographic history, inbreeding, and mutation load of two 'living fossil' tree species of Dipteronia.</title>
        <authorList>
            <person name="Feng Y."/>
            <person name="Comes H.P."/>
            <person name="Chen J."/>
            <person name="Zhu S."/>
            <person name="Lu R."/>
            <person name="Zhang X."/>
            <person name="Li P."/>
            <person name="Qiu J."/>
            <person name="Olsen K.M."/>
            <person name="Qiu Y."/>
        </authorList>
    </citation>
    <scope>NUCLEOTIDE SEQUENCE</scope>
    <source>
        <strain evidence="10">KIB01</strain>
    </source>
</reference>
<feature type="binding site" evidence="8">
    <location>
        <position position="155"/>
    </location>
    <ligand>
        <name>Zn(2+)</name>
        <dbReference type="ChEBI" id="CHEBI:29105"/>
    </ligand>
</feature>
<evidence type="ECO:0000256" key="8">
    <source>
        <dbReference type="PIRSR" id="PIRSR601765-1"/>
    </source>
</evidence>
<comment type="function">
    <text evidence="1 9">Reversible hydration of carbon dioxide.</text>
</comment>
<feature type="binding site" evidence="8">
    <location>
        <position position="94"/>
    </location>
    <ligand>
        <name>Zn(2+)</name>
        <dbReference type="ChEBI" id="CHEBI:29105"/>
    </ligand>
</feature>
<evidence type="ECO:0000256" key="7">
    <source>
        <dbReference type="ARBA" id="ARBA00048348"/>
    </source>
</evidence>
<evidence type="ECO:0000256" key="5">
    <source>
        <dbReference type="ARBA" id="ARBA00022833"/>
    </source>
</evidence>
<keyword evidence="8" id="KW-0479">Metal-binding</keyword>
<organism evidence="10 11">
    <name type="scientific">Dipteronia dyeriana</name>
    <dbReference type="NCBI Taxonomy" id="168575"/>
    <lineage>
        <taxon>Eukaryota</taxon>
        <taxon>Viridiplantae</taxon>
        <taxon>Streptophyta</taxon>
        <taxon>Embryophyta</taxon>
        <taxon>Tracheophyta</taxon>
        <taxon>Spermatophyta</taxon>
        <taxon>Magnoliopsida</taxon>
        <taxon>eudicotyledons</taxon>
        <taxon>Gunneridae</taxon>
        <taxon>Pentapetalae</taxon>
        <taxon>rosids</taxon>
        <taxon>malvids</taxon>
        <taxon>Sapindales</taxon>
        <taxon>Sapindaceae</taxon>
        <taxon>Hippocastanoideae</taxon>
        <taxon>Acereae</taxon>
        <taxon>Dipteronia</taxon>
    </lineage>
</organism>
<dbReference type="AlphaFoldDB" id="A0AAE0CUA8"/>
<evidence type="ECO:0000256" key="6">
    <source>
        <dbReference type="ARBA" id="ARBA00023239"/>
    </source>
</evidence>
<protein>
    <recommendedName>
        <fullName evidence="3 9">Carbonic anhydrase</fullName>
        <ecNumber evidence="3 9">4.2.1.1</ecNumber>
    </recommendedName>
    <alternativeName>
        <fullName evidence="9">Carbonate dehydratase</fullName>
    </alternativeName>
</protein>
<accession>A0AAE0CUA8</accession>
<evidence type="ECO:0000256" key="1">
    <source>
        <dbReference type="ARBA" id="ARBA00002904"/>
    </source>
</evidence>
<keyword evidence="5 8" id="KW-0862">Zinc</keyword>
<dbReference type="PANTHER" id="PTHR11002">
    <property type="entry name" value="CARBONIC ANHYDRASE"/>
    <property type="match status" value="1"/>
</dbReference>
<evidence type="ECO:0000313" key="10">
    <source>
        <dbReference type="EMBL" id="KAK2663775.1"/>
    </source>
</evidence>
<comment type="similarity">
    <text evidence="2 9">Belongs to the beta-class carbonic anhydrase family.</text>
</comment>
<feature type="binding site" evidence="8">
    <location>
        <position position="152"/>
    </location>
    <ligand>
        <name>Zn(2+)</name>
        <dbReference type="ChEBI" id="CHEBI:29105"/>
    </ligand>
</feature>
<evidence type="ECO:0000313" key="11">
    <source>
        <dbReference type="Proteomes" id="UP001280121"/>
    </source>
</evidence>
<dbReference type="Pfam" id="PF00484">
    <property type="entry name" value="Pro_CA"/>
    <property type="match status" value="1"/>
</dbReference>
<dbReference type="PANTHER" id="PTHR11002:SF45">
    <property type="entry name" value="CARBONIC ANHYDRASE"/>
    <property type="match status" value="1"/>
</dbReference>
<sequence>MGKHSLEGVIPGLKKLLRDQNDMYSEEDEESCGFSHPAAVERIKDGFMYFKTWKFEYDFTIFRITTFVKIESPELYNQLAQTQHPKFLVFACSDSRVCPSHVLDFQPGEAFIVRNIGNMVPAFNQLRHSGVGATIEFAFVNLKVENILVIGHSHCGGIERLMSLPEDGSTSLDFIDDWVKIGLPAKAKVKADFGHVTEKEQKSQCEREAVNVSLTNLLSYPYVKSALENKSVSLRGGYYDFVGGKFELWELKTLFTSPIHM</sequence>
<evidence type="ECO:0000256" key="3">
    <source>
        <dbReference type="ARBA" id="ARBA00012925"/>
    </source>
</evidence>
<dbReference type="SMART" id="SM00947">
    <property type="entry name" value="Pro_CA"/>
    <property type="match status" value="1"/>
</dbReference>
<dbReference type="GO" id="GO:0008270">
    <property type="term" value="F:zinc ion binding"/>
    <property type="evidence" value="ECO:0007669"/>
    <property type="project" value="UniProtKB-UniRule"/>
</dbReference>
<evidence type="ECO:0000256" key="4">
    <source>
        <dbReference type="ARBA" id="ARBA00022799"/>
    </source>
</evidence>
<comment type="catalytic activity">
    <reaction evidence="7 9">
        <text>hydrogencarbonate + H(+) = CO2 + H2O</text>
        <dbReference type="Rhea" id="RHEA:10748"/>
        <dbReference type="ChEBI" id="CHEBI:15377"/>
        <dbReference type="ChEBI" id="CHEBI:15378"/>
        <dbReference type="ChEBI" id="CHEBI:16526"/>
        <dbReference type="ChEBI" id="CHEBI:17544"/>
        <dbReference type="EC" id="4.2.1.1"/>
    </reaction>
</comment>
<dbReference type="CDD" id="cd00884">
    <property type="entry name" value="beta_CA_cladeB"/>
    <property type="match status" value="1"/>
</dbReference>
<keyword evidence="11" id="KW-1185">Reference proteome</keyword>
<evidence type="ECO:0000256" key="2">
    <source>
        <dbReference type="ARBA" id="ARBA00006217"/>
    </source>
</evidence>
<name>A0AAE0CUA8_9ROSI</name>
<dbReference type="Proteomes" id="UP001280121">
    <property type="component" value="Unassembled WGS sequence"/>
</dbReference>
<comment type="cofactor">
    <cofactor evidence="8">
        <name>Zn(2+)</name>
        <dbReference type="ChEBI" id="CHEBI:29105"/>
    </cofactor>
    <text evidence="8">Binds 1 zinc ion per subunit.</text>
</comment>
<comment type="caution">
    <text evidence="10">The sequence shown here is derived from an EMBL/GenBank/DDBJ whole genome shotgun (WGS) entry which is preliminary data.</text>
</comment>
<dbReference type="InterPro" id="IPR036874">
    <property type="entry name" value="Carbonic_anhydrase_sf"/>
</dbReference>
<evidence type="ECO:0000256" key="9">
    <source>
        <dbReference type="RuleBase" id="RU003956"/>
    </source>
</evidence>
<dbReference type="PROSITE" id="PS00704">
    <property type="entry name" value="PROK_CO2_ANHYDRASE_1"/>
    <property type="match status" value="1"/>
</dbReference>
<dbReference type="InterPro" id="IPR015892">
    <property type="entry name" value="Carbonic_anhydrase_CS"/>
</dbReference>
<dbReference type="InterPro" id="IPR001765">
    <property type="entry name" value="Carbonic_anhydrase"/>
</dbReference>
<gene>
    <name evidence="10" type="ORF">Ddye_002349</name>
</gene>
<feature type="binding site" evidence="8">
    <location>
        <position position="92"/>
    </location>
    <ligand>
        <name>Zn(2+)</name>
        <dbReference type="ChEBI" id="CHEBI:29105"/>
    </ligand>
</feature>
<dbReference type="SUPFAM" id="SSF53056">
    <property type="entry name" value="beta-carbonic anhydrase, cab"/>
    <property type="match status" value="1"/>
</dbReference>
<dbReference type="GO" id="GO:0004089">
    <property type="term" value="F:carbonate dehydratase activity"/>
    <property type="evidence" value="ECO:0007669"/>
    <property type="project" value="UniProtKB-UniRule"/>
</dbReference>
<dbReference type="GO" id="GO:0015976">
    <property type="term" value="P:carbon utilization"/>
    <property type="evidence" value="ECO:0007669"/>
    <property type="project" value="InterPro"/>
</dbReference>
<dbReference type="FunFam" id="3.40.1050.10:FF:000003">
    <property type="entry name" value="Carbonic anhydrase"/>
    <property type="match status" value="1"/>
</dbReference>
<dbReference type="Gene3D" id="3.40.1050.10">
    <property type="entry name" value="Carbonic anhydrase"/>
    <property type="match status" value="1"/>
</dbReference>
<keyword evidence="6 9" id="KW-0456">Lyase</keyword>
<proteinExistence type="inferred from homology"/>
<dbReference type="EMBL" id="JANJYI010000001">
    <property type="protein sequence ID" value="KAK2663775.1"/>
    <property type="molecule type" value="Genomic_DNA"/>
</dbReference>
<dbReference type="InterPro" id="IPR045066">
    <property type="entry name" value="Beta_CA_cladeB"/>
</dbReference>
<keyword evidence="4" id="KW-0702">S-nitrosylation</keyword>